<sequence length="463" mass="51934">MLLFLLPVCAPLVQSVFGSPASDILTASTPTNSTILEFGLASTSAFDTCTDISLCRTQYTIVWSSLITIFACVWTAVHRNVPEPAREGKSQFWRVVGRVLEAAKIVVVTVLAPEWVLAWALRQRLNAREVGRKLENARVEAKGEWDATQKELNDMMLGRREEEAPSLTSTSAEWTARHGFFVTMGGFHYYRDGKPRHPLSPEDIVSLVKSGDLVPPTDEEIRNLSQSDMLSKMLAVVQTLWFVVQVIARRIEGFPVTQLEIMTLAYTTITVAMYVAWWDKPQNVGGPLRVAVKQLPWSGLVEEMEWYGRIFYVIAGWQDGLVDMRKKRRVPTFYGGNSSYNDNNVLRADVLALFSAMVFGAVHCAAWNYAFPSHSEKSIWRISSLAIVVLPAAMLVPVLVMLADKLPDWVILETALSVMFALCAPLYVAARFLLLALSFSTLRSLPPDAYRDVQWTLRIPHFT</sequence>
<keyword evidence="2" id="KW-1185">Reference proteome</keyword>
<gene>
    <name evidence="1" type="ORF">BV25DRAFT_1957945</name>
</gene>
<name>A0ACB8STN5_9AGAM</name>
<reference evidence="1" key="1">
    <citation type="submission" date="2021-03" db="EMBL/GenBank/DDBJ databases">
        <authorList>
            <consortium name="DOE Joint Genome Institute"/>
            <person name="Ahrendt S."/>
            <person name="Looney B.P."/>
            <person name="Miyauchi S."/>
            <person name="Morin E."/>
            <person name="Drula E."/>
            <person name="Courty P.E."/>
            <person name="Chicoki N."/>
            <person name="Fauchery L."/>
            <person name="Kohler A."/>
            <person name="Kuo A."/>
            <person name="Labutti K."/>
            <person name="Pangilinan J."/>
            <person name="Lipzen A."/>
            <person name="Riley R."/>
            <person name="Andreopoulos W."/>
            <person name="He G."/>
            <person name="Johnson J."/>
            <person name="Barry K.W."/>
            <person name="Grigoriev I.V."/>
            <person name="Nagy L."/>
            <person name="Hibbett D."/>
            <person name="Henrissat B."/>
            <person name="Matheny P.B."/>
            <person name="Labbe J."/>
            <person name="Martin F."/>
        </authorList>
    </citation>
    <scope>NUCLEOTIDE SEQUENCE</scope>
    <source>
        <strain evidence="1">HHB10654</strain>
    </source>
</reference>
<accession>A0ACB8STN5</accession>
<dbReference type="Proteomes" id="UP000814140">
    <property type="component" value="Unassembled WGS sequence"/>
</dbReference>
<organism evidence="1 2">
    <name type="scientific">Artomyces pyxidatus</name>
    <dbReference type="NCBI Taxonomy" id="48021"/>
    <lineage>
        <taxon>Eukaryota</taxon>
        <taxon>Fungi</taxon>
        <taxon>Dikarya</taxon>
        <taxon>Basidiomycota</taxon>
        <taxon>Agaricomycotina</taxon>
        <taxon>Agaricomycetes</taxon>
        <taxon>Russulales</taxon>
        <taxon>Auriscalpiaceae</taxon>
        <taxon>Artomyces</taxon>
    </lineage>
</organism>
<evidence type="ECO:0000313" key="1">
    <source>
        <dbReference type="EMBL" id="KAI0059854.1"/>
    </source>
</evidence>
<reference evidence="1" key="2">
    <citation type="journal article" date="2022" name="New Phytol.">
        <title>Evolutionary transition to the ectomycorrhizal habit in the genomes of a hyperdiverse lineage of mushroom-forming fungi.</title>
        <authorList>
            <person name="Looney B."/>
            <person name="Miyauchi S."/>
            <person name="Morin E."/>
            <person name="Drula E."/>
            <person name="Courty P.E."/>
            <person name="Kohler A."/>
            <person name="Kuo A."/>
            <person name="LaButti K."/>
            <person name="Pangilinan J."/>
            <person name="Lipzen A."/>
            <person name="Riley R."/>
            <person name="Andreopoulos W."/>
            <person name="He G."/>
            <person name="Johnson J."/>
            <person name="Nolan M."/>
            <person name="Tritt A."/>
            <person name="Barry K.W."/>
            <person name="Grigoriev I.V."/>
            <person name="Nagy L.G."/>
            <person name="Hibbett D."/>
            <person name="Henrissat B."/>
            <person name="Matheny P.B."/>
            <person name="Labbe J."/>
            <person name="Martin F.M."/>
        </authorList>
    </citation>
    <scope>NUCLEOTIDE SEQUENCE</scope>
    <source>
        <strain evidence="1">HHB10654</strain>
    </source>
</reference>
<comment type="caution">
    <text evidence="1">The sequence shown here is derived from an EMBL/GenBank/DDBJ whole genome shotgun (WGS) entry which is preliminary data.</text>
</comment>
<dbReference type="EMBL" id="MU277223">
    <property type="protein sequence ID" value="KAI0059854.1"/>
    <property type="molecule type" value="Genomic_DNA"/>
</dbReference>
<proteinExistence type="predicted"/>
<protein>
    <submittedName>
        <fullName evidence="1">Uncharacterized protein</fullName>
    </submittedName>
</protein>
<evidence type="ECO:0000313" key="2">
    <source>
        <dbReference type="Proteomes" id="UP000814140"/>
    </source>
</evidence>